<dbReference type="RefSeq" id="WP_073390781.1">
    <property type="nucleotide sequence ID" value="NZ_FQVU01000003.1"/>
</dbReference>
<feature type="compositionally biased region" description="Basic and acidic residues" evidence="1">
    <location>
        <begin position="12"/>
        <end position="23"/>
    </location>
</feature>
<gene>
    <name evidence="2" type="ORF">SAMN05443575_2669</name>
</gene>
<evidence type="ECO:0000256" key="1">
    <source>
        <dbReference type="SAM" id="MobiDB-lite"/>
    </source>
</evidence>
<dbReference type="Proteomes" id="UP000186132">
    <property type="component" value="Unassembled WGS sequence"/>
</dbReference>
<dbReference type="AlphaFoldDB" id="A0A1M5M9Y3"/>
<sequence length="63" mass="6432">MTSNETPDAPDDDRGTARPEHDSTAPAVEDEPTADEPAAAGDPNAFGGDDEIRAGQIGVDPTP</sequence>
<name>A0A1M5M9Y3_9ACTN</name>
<proteinExistence type="predicted"/>
<reference evidence="2 3" key="1">
    <citation type="submission" date="2016-11" db="EMBL/GenBank/DDBJ databases">
        <authorList>
            <person name="Jaros S."/>
            <person name="Januszkiewicz K."/>
            <person name="Wedrychowicz H."/>
        </authorList>
    </citation>
    <scope>NUCLEOTIDE SEQUENCE [LARGE SCALE GENOMIC DNA]</scope>
    <source>
        <strain evidence="2 3">DSM 45627</strain>
    </source>
</reference>
<feature type="region of interest" description="Disordered" evidence="1">
    <location>
        <begin position="1"/>
        <end position="63"/>
    </location>
</feature>
<organism evidence="2 3">
    <name type="scientific">Jatrophihabitans endophyticus</name>
    <dbReference type="NCBI Taxonomy" id="1206085"/>
    <lineage>
        <taxon>Bacteria</taxon>
        <taxon>Bacillati</taxon>
        <taxon>Actinomycetota</taxon>
        <taxon>Actinomycetes</taxon>
        <taxon>Jatrophihabitantales</taxon>
        <taxon>Jatrophihabitantaceae</taxon>
        <taxon>Jatrophihabitans</taxon>
    </lineage>
</organism>
<dbReference type="EMBL" id="FQVU01000003">
    <property type="protein sequence ID" value="SHG74045.1"/>
    <property type="molecule type" value="Genomic_DNA"/>
</dbReference>
<protein>
    <submittedName>
        <fullName evidence="2">Uncharacterized protein</fullName>
    </submittedName>
</protein>
<evidence type="ECO:0000313" key="3">
    <source>
        <dbReference type="Proteomes" id="UP000186132"/>
    </source>
</evidence>
<keyword evidence="3" id="KW-1185">Reference proteome</keyword>
<accession>A0A1M5M9Y3</accession>
<evidence type="ECO:0000313" key="2">
    <source>
        <dbReference type="EMBL" id="SHG74045.1"/>
    </source>
</evidence>